<keyword evidence="3" id="KW-0378">Hydrolase</keyword>
<dbReference type="SUPFAM" id="SSF53187">
    <property type="entry name" value="Zn-dependent exopeptidases"/>
    <property type="match status" value="1"/>
</dbReference>
<dbReference type="Gene3D" id="3.40.630.10">
    <property type="entry name" value="Zn peptidases"/>
    <property type="match status" value="1"/>
</dbReference>
<dbReference type="Pfam" id="PF09825">
    <property type="entry name" value="BPL_N"/>
    <property type="match status" value="1"/>
</dbReference>
<dbReference type="PANTHER" id="PTHR37326:SF1">
    <property type="entry name" value="BLL3975 PROTEIN"/>
    <property type="match status" value="1"/>
</dbReference>
<dbReference type="RefSeq" id="WP_200267591.1">
    <property type="nucleotide sequence ID" value="NZ_JAENIJ010000003.1"/>
</dbReference>
<evidence type="ECO:0000313" key="9">
    <source>
        <dbReference type="Proteomes" id="UP000603141"/>
    </source>
</evidence>
<accession>A0A934S615</accession>
<keyword evidence="5" id="KW-0732">Signal</keyword>
<proteinExistence type="predicted"/>
<organism evidence="8 9">
    <name type="scientific">Luteolibacter pohnpeiensis</name>
    <dbReference type="NCBI Taxonomy" id="454153"/>
    <lineage>
        <taxon>Bacteria</taxon>
        <taxon>Pseudomonadati</taxon>
        <taxon>Verrucomicrobiota</taxon>
        <taxon>Verrucomicrobiia</taxon>
        <taxon>Verrucomicrobiales</taxon>
        <taxon>Verrucomicrobiaceae</taxon>
        <taxon>Luteolibacter</taxon>
    </lineage>
</organism>
<dbReference type="EMBL" id="JAENIJ010000003">
    <property type="protein sequence ID" value="MBK1881416.1"/>
    <property type="molecule type" value="Genomic_DNA"/>
</dbReference>
<name>A0A934S615_9BACT</name>
<dbReference type="AlphaFoldDB" id="A0A934S615"/>
<comment type="caution">
    <text evidence="8">The sequence shown here is derived from an EMBL/GenBank/DDBJ whole genome shotgun (WGS) entry which is preliminary data.</text>
</comment>
<sequence length="506" mass="54665">MKWAISYLWLLFACVAFSQIETGIEQGEIGIEQGEIAAGSRWETPYFIIHGKEPGPKLILTGGVHGNEPAGSLAAEQIRNWNILRGTLVVIPRVNALGLEANTRFVPGAEQGEQDLNRNFPKPGSKNEATGALAKSLWEFVTEQKPDWLIDLHEGYGFHQLQPGSVGSSIIDSDTIETDRSVPSMLHAVNAGIGQEKLQFVNLSPPIKGSLARATAEFLGASTMILETTSKDQRLPFRVRQQRVMVHELLSQIGMIAPDATPSMTPPADGDGLKIAIFDDEGVSSNGADEVVKTALQIPRALAWRVDAEDIRDGALKRFDLVVFPGGSGSKEAAALQESGRGIIRDFVESGGGYVGICAGAYLAAANYPWSLRISNHQTFCESREVPGLGKKSMWYRGNSATVAMELSAAGKSVLGDFPDTLQVRYHNGPIVSAAGLDSLPKYQVLAWFRSEVSQYDLQQGTMTGTPAIISTEFGNGRVLCVSPHPESTDRLRPLLAHGMEWAGGR</sequence>
<dbReference type="InterPro" id="IPR053138">
    <property type="entry name" value="N-alpha-Ac-DABA_deacetylase"/>
</dbReference>
<dbReference type="Gene3D" id="3.40.50.880">
    <property type="match status" value="1"/>
</dbReference>
<evidence type="ECO:0000256" key="2">
    <source>
        <dbReference type="ARBA" id="ARBA00022723"/>
    </source>
</evidence>
<dbReference type="InterPro" id="IPR055438">
    <property type="entry name" value="AstE_AspA_cat"/>
</dbReference>
<dbReference type="GO" id="GO:0016788">
    <property type="term" value="F:hydrolase activity, acting on ester bonds"/>
    <property type="evidence" value="ECO:0007669"/>
    <property type="project" value="InterPro"/>
</dbReference>
<evidence type="ECO:0000256" key="5">
    <source>
        <dbReference type="SAM" id="SignalP"/>
    </source>
</evidence>
<feature type="chain" id="PRO_5037106398" evidence="5">
    <location>
        <begin position="19"/>
        <end position="506"/>
    </location>
</feature>
<dbReference type="Pfam" id="PF24827">
    <property type="entry name" value="AstE_AspA_cat"/>
    <property type="match status" value="1"/>
</dbReference>
<evidence type="ECO:0000259" key="6">
    <source>
        <dbReference type="Pfam" id="PF09825"/>
    </source>
</evidence>
<evidence type="ECO:0000256" key="1">
    <source>
        <dbReference type="ARBA" id="ARBA00001947"/>
    </source>
</evidence>
<dbReference type="GO" id="GO:0046872">
    <property type="term" value="F:metal ion binding"/>
    <property type="evidence" value="ECO:0007669"/>
    <property type="project" value="UniProtKB-KW"/>
</dbReference>
<keyword evidence="4" id="KW-0862">Zinc</keyword>
<feature type="domain" description="Succinylglutamate desuccinylase/Aspartoacylase catalytic" evidence="7">
    <location>
        <begin position="54"/>
        <end position="155"/>
    </location>
</feature>
<dbReference type="PROSITE" id="PS51273">
    <property type="entry name" value="GATASE_TYPE_1"/>
    <property type="match status" value="1"/>
</dbReference>
<dbReference type="Proteomes" id="UP000603141">
    <property type="component" value="Unassembled WGS sequence"/>
</dbReference>
<feature type="signal peptide" evidence="5">
    <location>
        <begin position="1"/>
        <end position="18"/>
    </location>
</feature>
<keyword evidence="2" id="KW-0479">Metal-binding</keyword>
<evidence type="ECO:0000256" key="3">
    <source>
        <dbReference type="ARBA" id="ARBA00022801"/>
    </source>
</evidence>
<comment type="cofactor">
    <cofactor evidence="1">
        <name>Zn(2+)</name>
        <dbReference type="ChEBI" id="CHEBI:29105"/>
    </cofactor>
</comment>
<dbReference type="PANTHER" id="PTHR37326">
    <property type="entry name" value="BLL3975 PROTEIN"/>
    <property type="match status" value="1"/>
</dbReference>
<gene>
    <name evidence="8" type="ORF">JIN85_03250</name>
</gene>
<protein>
    <submittedName>
        <fullName evidence="8">Succinylglutamate desuccinylase/aspartoacylase family protein</fullName>
    </submittedName>
</protein>
<evidence type="ECO:0000256" key="4">
    <source>
        <dbReference type="ARBA" id="ARBA00022833"/>
    </source>
</evidence>
<dbReference type="SUPFAM" id="SSF52317">
    <property type="entry name" value="Class I glutamine amidotransferase-like"/>
    <property type="match status" value="1"/>
</dbReference>
<evidence type="ECO:0000259" key="7">
    <source>
        <dbReference type="Pfam" id="PF24827"/>
    </source>
</evidence>
<dbReference type="InterPro" id="IPR029062">
    <property type="entry name" value="Class_I_gatase-like"/>
</dbReference>
<keyword evidence="9" id="KW-1185">Reference proteome</keyword>
<reference evidence="8" key="1">
    <citation type="submission" date="2021-01" db="EMBL/GenBank/DDBJ databases">
        <title>Modified the classification status of verrucomicrobia.</title>
        <authorList>
            <person name="Feng X."/>
        </authorList>
    </citation>
    <scope>NUCLEOTIDE SEQUENCE</scope>
    <source>
        <strain evidence="8">KCTC 22041</strain>
    </source>
</reference>
<dbReference type="InterPro" id="IPR019197">
    <property type="entry name" value="Biotin-prot_ligase_N"/>
</dbReference>
<feature type="domain" description="Biotin-protein ligase N-terminal" evidence="6">
    <location>
        <begin position="317"/>
        <end position="490"/>
    </location>
</feature>
<evidence type="ECO:0000313" key="8">
    <source>
        <dbReference type="EMBL" id="MBK1881416.1"/>
    </source>
</evidence>